<dbReference type="Pfam" id="PF07687">
    <property type="entry name" value="M20_dimer"/>
    <property type="match status" value="1"/>
</dbReference>
<dbReference type="Gene3D" id="3.30.70.360">
    <property type="match status" value="1"/>
</dbReference>
<reference evidence="3" key="1">
    <citation type="submission" date="2018-06" db="EMBL/GenBank/DDBJ databases">
        <authorList>
            <person name="Zhirakovskaya E."/>
        </authorList>
    </citation>
    <scope>NUCLEOTIDE SEQUENCE</scope>
</reference>
<dbReference type="EC" id="3.5.1.14" evidence="3"/>
<dbReference type="InterPro" id="IPR017439">
    <property type="entry name" value="Amidohydrolase"/>
</dbReference>
<dbReference type="InterPro" id="IPR036264">
    <property type="entry name" value="Bact_exopeptidase_dim_dom"/>
</dbReference>
<dbReference type="SUPFAM" id="SSF55031">
    <property type="entry name" value="Bacterial exopeptidase dimerisation domain"/>
    <property type="match status" value="1"/>
</dbReference>
<dbReference type="FunFam" id="3.30.70.360:FF:000001">
    <property type="entry name" value="N-acetyldiaminopimelate deacetylase"/>
    <property type="match status" value="1"/>
</dbReference>
<accession>A0A3B0V4D1</accession>
<evidence type="ECO:0000313" key="3">
    <source>
        <dbReference type="EMBL" id="VAW32727.1"/>
    </source>
</evidence>
<dbReference type="Gene3D" id="3.40.630.10">
    <property type="entry name" value="Zn peptidases"/>
    <property type="match status" value="1"/>
</dbReference>
<dbReference type="SUPFAM" id="SSF53187">
    <property type="entry name" value="Zn-dependent exopeptidases"/>
    <property type="match status" value="1"/>
</dbReference>
<dbReference type="InterPro" id="IPR002933">
    <property type="entry name" value="Peptidase_M20"/>
</dbReference>
<feature type="domain" description="Peptidase M20 dimerisation" evidence="2">
    <location>
        <begin position="190"/>
        <end position="266"/>
    </location>
</feature>
<protein>
    <submittedName>
        <fullName evidence="3">N-acyl-L-amino acid amidohydrolase</fullName>
        <ecNumber evidence="3">3.5.1.14</ecNumber>
    </submittedName>
</protein>
<dbReference type="GO" id="GO:0004046">
    <property type="term" value="F:aminoacylase activity"/>
    <property type="evidence" value="ECO:0007669"/>
    <property type="project" value="UniProtKB-EC"/>
</dbReference>
<dbReference type="PIRSF" id="PIRSF005962">
    <property type="entry name" value="Pept_M20D_amidohydro"/>
    <property type="match status" value="1"/>
</dbReference>
<dbReference type="InterPro" id="IPR011650">
    <property type="entry name" value="Peptidase_M20_dimer"/>
</dbReference>
<organism evidence="3">
    <name type="scientific">hydrothermal vent metagenome</name>
    <dbReference type="NCBI Taxonomy" id="652676"/>
    <lineage>
        <taxon>unclassified sequences</taxon>
        <taxon>metagenomes</taxon>
        <taxon>ecological metagenomes</taxon>
    </lineage>
</organism>
<proteinExistence type="predicted"/>
<evidence type="ECO:0000259" key="2">
    <source>
        <dbReference type="Pfam" id="PF07687"/>
    </source>
</evidence>
<name>A0A3B0V4D1_9ZZZZ</name>
<dbReference type="Pfam" id="PF01546">
    <property type="entry name" value="Peptidase_M20"/>
    <property type="match status" value="1"/>
</dbReference>
<dbReference type="AlphaFoldDB" id="A0A3B0V4D1"/>
<keyword evidence="1 3" id="KW-0378">Hydrolase</keyword>
<dbReference type="PANTHER" id="PTHR11014:SF63">
    <property type="entry name" value="METALLOPEPTIDASE, PUTATIVE (AFU_ORTHOLOGUE AFUA_6G09600)-RELATED"/>
    <property type="match status" value="1"/>
</dbReference>
<dbReference type="EMBL" id="UOEU01000382">
    <property type="protein sequence ID" value="VAW32727.1"/>
    <property type="molecule type" value="Genomic_DNA"/>
</dbReference>
<gene>
    <name evidence="3" type="ORF">MNBD_CHLOROFLEXI01-2587</name>
</gene>
<sequence>MNAPNFKQEATLIFEELVTTRRDLHQHPELGFEETRTAGIVAERLNEYGFEVQAGIGQTGVVGLLEGSKEGPTILLRFDMDGLPILEETGLPFASQNSGVMHACAHDGHVAMGLGLAKIMSRYQDEIAGTLKFVFQPGEEGLGGAIAMIADGVLENPKPDVALAMHLWTPEPYGKVRIVSGPCMSSSSVFTITVQGKGGHGAAPHLAIDPVLAAAHIVAALQSIVSRNVNPQDSVVVSIGQFTAGTTFNAIPDKAILKGTVRSYDDDLHRMTYRRILEMATSMAKALNCTATMETIAIVQAVVNAPEPTAVVYDAAAKVMGSENIVANRTMASEDMGFILDEIPGCYFFIGASNEEAGIHFPHHHPRFTFDERAMIDGVAIMGETVASYVMKNGHV</sequence>
<evidence type="ECO:0000256" key="1">
    <source>
        <dbReference type="ARBA" id="ARBA00022801"/>
    </source>
</evidence>
<dbReference type="NCBIfam" id="TIGR01891">
    <property type="entry name" value="amidohydrolases"/>
    <property type="match status" value="1"/>
</dbReference>
<dbReference type="PANTHER" id="PTHR11014">
    <property type="entry name" value="PEPTIDASE M20 FAMILY MEMBER"/>
    <property type="match status" value="1"/>
</dbReference>